<organism evidence="6 7">
    <name type="scientific">Glycine soja</name>
    <name type="common">Wild soybean</name>
    <dbReference type="NCBI Taxonomy" id="3848"/>
    <lineage>
        <taxon>Eukaryota</taxon>
        <taxon>Viridiplantae</taxon>
        <taxon>Streptophyta</taxon>
        <taxon>Embryophyta</taxon>
        <taxon>Tracheophyta</taxon>
        <taxon>Spermatophyta</taxon>
        <taxon>Magnoliopsida</taxon>
        <taxon>eudicotyledons</taxon>
        <taxon>Gunneridae</taxon>
        <taxon>Pentapetalae</taxon>
        <taxon>rosids</taxon>
        <taxon>fabids</taxon>
        <taxon>Fabales</taxon>
        <taxon>Fabaceae</taxon>
        <taxon>Papilionoideae</taxon>
        <taxon>50 kb inversion clade</taxon>
        <taxon>NPAAA clade</taxon>
        <taxon>indigoferoid/millettioid clade</taxon>
        <taxon>Phaseoleae</taxon>
        <taxon>Glycine</taxon>
        <taxon>Glycine subgen. Soja</taxon>
    </lineage>
</organism>
<keyword evidence="7" id="KW-1185">Reference proteome</keyword>
<evidence type="ECO:0000313" key="7">
    <source>
        <dbReference type="Proteomes" id="UP000289340"/>
    </source>
</evidence>
<dbReference type="GO" id="GO:0006355">
    <property type="term" value="P:regulation of DNA-templated transcription"/>
    <property type="evidence" value="ECO:0007669"/>
    <property type="project" value="InterPro"/>
</dbReference>
<evidence type="ECO:0000256" key="3">
    <source>
        <dbReference type="ARBA" id="ARBA00023163"/>
    </source>
</evidence>
<dbReference type="AlphaFoldDB" id="A0A445JKR8"/>
<keyword evidence="4" id="KW-0539">Nucleus</keyword>
<comment type="caution">
    <text evidence="6">The sequence shown here is derived from an EMBL/GenBank/DDBJ whole genome shotgun (WGS) entry which is preliminary data.</text>
</comment>
<dbReference type="InterPro" id="IPR045895">
    <property type="entry name" value="bHLH91-like"/>
</dbReference>
<dbReference type="InterPro" id="IPR011598">
    <property type="entry name" value="bHLH_dom"/>
</dbReference>
<comment type="subcellular location">
    <subcellularLocation>
        <location evidence="1">Nucleus</location>
    </subcellularLocation>
</comment>
<dbReference type="GO" id="GO:0005634">
    <property type="term" value="C:nucleus"/>
    <property type="evidence" value="ECO:0007669"/>
    <property type="project" value="UniProtKB-SubCell"/>
</dbReference>
<dbReference type="InterPro" id="IPR036638">
    <property type="entry name" value="HLH_DNA-bd_sf"/>
</dbReference>
<evidence type="ECO:0000256" key="1">
    <source>
        <dbReference type="ARBA" id="ARBA00004123"/>
    </source>
</evidence>
<dbReference type="Gene3D" id="4.10.280.10">
    <property type="entry name" value="Helix-loop-helix DNA-binding domain"/>
    <property type="match status" value="1"/>
</dbReference>
<protein>
    <submittedName>
        <fullName evidence="6">Transcription factor bHLH91</fullName>
    </submittedName>
</protein>
<sequence length="388" mass="43604">MSVWCGPKMYEESSCYDDPNAMVSQSEGVMSATQTHNHNHNNNTAFAYSYSSGEDAANANANAAIAMEIIAEHPQQNQYNYSNTPLENHHQLPYPTPTVPDLLNLLHFPNPIPGDNSTNVSSVSYDPYLHLNLQQQQQQPTLRDLLPHMPALSNDFPFAGHAVEGEGIQGFGNGVVDFTQDVGKKRGGKRTKQFTSTITEKQRRVDLSSKFDALKELIPNPSKSDRVSVVGDAINYIRELKRTVEELKLLVEKKRHDKQRVMMRRRHEVEADEGDFSNLQEPDQYSENLRSSWIRRKSKDTEVDVRIVDNEVTIKLVQRKKIDCLVHVSHLLDQLNLDLQHVAGGHIGDFCSYLFNTKICEGSSLYASAIAHKLIQVMDTSFAAASLA</sequence>
<dbReference type="SUPFAM" id="SSF47459">
    <property type="entry name" value="HLH, helix-loop-helix DNA-binding domain"/>
    <property type="match status" value="1"/>
</dbReference>
<evidence type="ECO:0000313" key="6">
    <source>
        <dbReference type="EMBL" id="RZB99043.1"/>
    </source>
</evidence>
<dbReference type="Proteomes" id="UP000289340">
    <property type="component" value="Chromosome 8"/>
</dbReference>
<evidence type="ECO:0000256" key="2">
    <source>
        <dbReference type="ARBA" id="ARBA00023015"/>
    </source>
</evidence>
<dbReference type="PANTHER" id="PTHR46834">
    <property type="entry name" value="TRANSCRIPTION FACTOR BHLH91"/>
    <property type="match status" value="1"/>
</dbReference>
<gene>
    <name evidence="6" type="ORF">D0Y65_021778</name>
</gene>
<keyword evidence="3" id="KW-0804">Transcription</keyword>
<dbReference type="GO" id="GO:0046983">
    <property type="term" value="F:protein dimerization activity"/>
    <property type="evidence" value="ECO:0007669"/>
    <property type="project" value="InterPro"/>
</dbReference>
<dbReference type="GO" id="GO:0048658">
    <property type="term" value="P:anther wall tapetum development"/>
    <property type="evidence" value="ECO:0007669"/>
    <property type="project" value="InterPro"/>
</dbReference>
<evidence type="ECO:0000256" key="4">
    <source>
        <dbReference type="ARBA" id="ARBA00023242"/>
    </source>
</evidence>
<evidence type="ECO:0000259" key="5">
    <source>
        <dbReference type="PROSITE" id="PS50888"/>
    </source>
</evidence>
<accession>A0A445JKR8</accession>
<reference evidence="6 7" key="1">
    <citation type="submission" date="2018-09" db="EMBL/GenBank/DDBJ databases">
        <title>A high-quality reference genome of wild soybean provides a powerful tool to mine soybean genomes.</title>
        <authorList>
            <person name="Xie M."/>
            <person name="Chung C.Y.L."/>
            <person name="Li M.-W."/>
            <person name="Wong F.-L."/>
            <person name="Chan T.-F."/>
            <person name="Lam H.-M."/>
        </authorList>
    </citation>
    <scope>NUCLEOTIDE SEQUENCE [LARGE SCALE GENOMIC DNA]</scope>
    <source>
        <strain evidence="7">cv. W05</strain>
        <tissue evidence="6">Hypocotyl of etiolated seedlings</tissue>
    </source>
</reference>
<feature type="domain" description="BHLH" evidence="5">
    <location>
        <begin position="191"/>
        <end position="240"/>
    </location>
</feature>
<dbReference type="PANTHER" id="PTHR46834:SF1">
    <property type="entry name" value="TRANSCRIPTION FACTOR BHLH10"/>
    <property type="match status" value="1"/>
</dbReference>
<dbReference type="SMART" id="SM00353">
    <property type="entry name" value="HLH"/>
    <property type="match status" value="1"/>
</dbReference>
<dbReference type="EMBL" id="QZWG01000008">
    <property type="protein sequence ID" value="RZB99043.1"/>
    <property type="molecule type" value="Genomic_DNA"/>
</dbReference>
<dbReference type="CDD" id="cd18918">
    <property type="entry name" value="bHLH_AtMYC1_like"/>
    <property type="match status" value="1"/>
</dbReference>
<proteinExistence type="predicted"/>
<keyword evidence="2" id="KW-0805">Transcription regulation</keyword>
<dbReference type="Pfam" id="PF00010">
    <property type="entry name" value="HLH"/>
    <property type="match status" value="1"/>
</dbReference>
<dbReference type="InterPro" id="IPR045896">
    <property type="entry name" value="MYC1-like_bHLH"/>
</dbReference>
<dbReference type="PROSITE" id="PS50888">
    <property type="entry name" value="BHLH"/>
    <property type="match status" value="1"/>
</dbReference>
<name>A0A445JKR8_GLYSO</name>